<protein>
    <submittedName>
        <fullName evidence="4">UDP-glucose 4-epimerase</fullName>
        <ecNumber evidence="4">5.1.3.2</ecNumber>
    </submittedName>
</protein>
<dbReference type="PANTHER" id="PTHR43000">
    <property type="entry name" value="DTDP-D-GLUCOSE 4,6-DEHYDRATASE-RELATED"/>
    <property type="match status" value="1"/>
</dbReference>
<organism evidence="4 5">
    <name type="scientific">Variovorax ginsengisoli</name>
    <dbReference type="NCBI Taxonomy" id="363844"/>
    <lineage>
        <taxon>Bacteria</taxon>
        <taxon>Pseudomonadati</taxon>
        <taxon>Pseudomonadota</taxon>
        <taxon>Betaproteobacteria</taxon>
        <taxon>Burkholderiales</taxon>
        <taxon>Comamonadaceae</taxon>
        <taxon>Variovorax</taxon>
    </lineage>
</organism>
<reference evidence="4 5" key="1">
    <citation type="submission" date="2023-07" db="EMBL/GenBank/DDBJ databases">
        <title>Sorghum-associated microbial communities from plants grown in Nebraska, USA.</title>
        <authorList>
            <person name="Schachtman D."/>
        </authorList>
    </citation>
    <scope>NUCLEOTIDE SEQUENCE [LARGE SCALE GENOMIC DNA]</scope>
    <source>
        <strain evidence="4 5">DS1607</strain>
    </source>
</reference>
<feature type="domain" description="NAD-dependent epimerase/dehydratase" evidence="3">
    <location>
        <begin position="5"/>
        <end position="245"/>
    </location>
</feature>
<evidence type="ECO:0000313" key="4">
    <source>
        <dbReference type="EMBL" id="MDP9899910.1"/>
    </source>
</evidence>
<keyword evidence="5" id="KW-1185">Reference proteome</keyword>
<accession>A0ABT9S6D4</accession>
<evidence type="ECO:0000259" key="3">
    <source>
        <dbReference type="Pfam" id="PF01370"/>
    </source>
</evidence>
<dbReference type="CDD" id="cd08946">
    <property type="entry name" value="SDR_e"/>
    <property type="match status" value="1"/>
</dbReference>
<sequence>MRKTLVFGGAGFVCLNIAERLLTEGEAVVLFDRLPPPPAAAEAFAALPGSLDVVQGDVTDANAVMRAMTCDIDTVVLGAAITADAAREARDPETIQHVNLAALTPILRAARAAEVRRVINLSSAAVYGRAATGVTMVDEDTPPQPTGLYGITKFTSEMIGGRLADLWSLDFVSLRLSGVFGPWERATGVRDTTSPQFQITEAARRGTPALLARPGLRDWVYAPDVARAVHAVAHAATLNHRIYNVSAPQSWTALAWGERLAALRPGFECRLAREGDAPTIDLHAPADRAPLSVARLRAEFGWQAGFGMDASADHLEAWCRHHASSSKEVS</sequence>
<evidence type="ECO:0000256" key="1">
    <source>
        <dbReference type="ARBA" id="ARBA00005125"/>
    </source>
</evidence>
<dbReference type="EC" id="5.1.3.2" evidence="4"/>
<dbReference type="InterPro" id="IPR001509">
    <property type="entry name" value="Epimerase_deHydtase"/>
</dbReference>
<comment type="pathway">
    <text evidence="1">Bacterial outer membrane biogenesis; LPS O-antigen biosynthesis.</text>
</comment>
<comment type="similarity">
    <text evidence="2">Belongs to the NAD(P)-dependent epimerase/dehydratase family.</text>
</comment>
<dbReference type="SUPFAM" id="SSF51735">
    <property type="entry name" value="NAD(P)-binding Rossmann-fold domains"/>
    <property type="match status" value="1"/>
</dbReference>
<dbReference type="Gene3D" id="3.40.50.720">
    <property type="entry name" value="NAD(P)-binding Rossmann-like Domain"/>
    <property type="match status" value="1"/>
</dbReference>
<dbReference type="Proteomes" id="UP001226867">
    <property type="component" value="Unassembled WGS sequence"/>
</dbReference>
<evidence type="ECO:0000313" key="5">
    <source>
        <dbReference type="Proteomes" id="UP001226867"/>
    </source>
</evidence>
<keyword evidence="4" id="KW-0413">Isomerase</keyword>
<proteinExistence type="inferred from homology"/>
<comment type="caution">
    <text evidence="4">The sequence shown here is derived from an EMBL/GenBank/DDBJ whole genome shotgun (WGS) entry which is preliminary data.</text>
</comment>
<dbReference type="EMBL" id="JAUSRO010000006">
    <property type="protein sequence ID" value="MDP9899910.1"/>
    <property type="molecule type" value="Genomic_DNA"/>
</dbReference>
<dbReference type="InterPro" id="IPR036291">
    <property type="entry name" value="NAD(P)-bd_dom_sf"/>
</dbReference>
<gene>
    <name evidence="4" type="ORF">J2W36_002161</name>
</gene>
<name>A0ABT9S6D4_9BURK</name>
<evidence type="ECO:0000256" key="2">
    <source>
        <dbReference type="ARBA" id="ARBA00007637"/>
    </source>
</evidence>
<dbReference type="RefSeq" id="WP_307689733.1">
    <property type="nucleotide sequence ID" value="NZ_JAUSRO010000006.1"/>
</dbReference>
<dbReference type="Pfam" id="PF01370">
    <property type="entry name" value="Epimerase"/>
    <property type="match status" value="1"/>
</dbReference>
<dbReference type="GO" id="GO:0003978">
    <property type="term" value="F:UDP-glucose 4-epimerase activity"/>
    <property type="evidence" value="ECO:0007669"/>
    <property type="project" value="UniProtKB-EC"/>
</dbReference>